<name>A0A8J2HWC5_9PLEO</name>
<evidence type="ECO:0000256" key="1">
    <source>
        <dbReference type="SAM" id="MobiDB-lite"/>
    </source>
</evidence>
<proteinExistence type="predicted"/>
<dbReference type="GeneID" id="67012346"/>
<accession>A0A8J2HWC5</accession>
<sequence>MADDIDTDAPIGHSSEPKNSKSDIVAAYMTLATREHTELGVLQFKVFMKHVSLAGFLKMIKFDEEDQASGDSVICAFEECAKRDKELGFHDPVLVAIGKEPG</sequence>
<feature type="region of interest" description="Disordered" evidence="1">
    <location>
        <begin position="1"/>
        <end position="20"/>
    </location>
</feature>
<comment type="caution">
    <text evidence="2">The sequence shown here is derived from an EMBL/GenBank/DDBJ whole genome shotgun (WGS) entry which is preliminary data.</text>
</comment>
<dbReference type="Proteomes" id="UP000676310">
    <property type="component" value="Unassembled WGS sequence"/>
</dbReference>
<evidence type="ECO:0000313" key="3">
    <source>
        <dbReference type="Proteomes" id="UP000676310"/>
    </source>
</evidence>
<protein>
    <submittedName>
        <fullName evidence="2">Uncharacterized protein</fullName>
    </submittedName>
</protein>
<evidence type="ECO:0000313" key="2">
    <source>
        <dbReference type="EMBL" id="CAG5142689.1"/>
    </source>
</evidence>
<reference evidence="2" key="1">
    <citation type="submission" date="2021-05" db="EMBL/GenBank/DDBJ databases">
        <authorList>
            <person name="Stam R."/>
        </authorList>
    </citation>
    <scope>NUCLEOTIDE SEQUENCE</scope>
    <source>
        <strain evidence="2">CS162</strain>
    </source>
</reference>
<gene>
    <name evidence="2" type="ORF">ALTATR162_LOCUS1201</name>
</gene>
<dbReference type="AlphaFoldDB" id="A0A8J2HWC5"/>
<dbReference type="RefSeq" id="XP_043164731.1">
    <property type="nucleotide sequence ID" value="XM_043308796.1"/>
</dbReference>
<organism evidence="2 3">
    <name type="scientific">Alternaria atra</name>
    <dbReference type="NCBI Taxonomy" id="119953"/>
    <lineage>
        <taxon>Eukaryota</taxon>
        <taxon>Fungi</taxon>
        <taxon>Dikarya</taxon>
        <taxon>Ascomycota</taxon>
        <taxon>Pezizomycotina</taxon>
        <taxon>Dothideomycetes</taxon>
        <taxon>Pleosporomycetidae</taxon>
        <taxon>Pleosporales</taxon>
        <taxon>Pleosporineae</taxon>
        <taxon>Pleosporaceae</taxon>
        <taxon>Alternaria</taxon>
        <taxon>Alternaria sect. Ulocladioides</taxon>
    </lineage>
</organism>
<dbReference type="EMBL" id="CAJRGZ010000015">
    <property type="protein sequence ID" value="CAG5142689.1"/>
    <property type="molecule type" value="Genomic_DNA"/>
</dbReference>
<keyword evidence="3" id="KW-1185">Reference proteome</keyword>